<dbReference type="Pfam" id="PF08279">
    <property type="entry name" value="HTH_11"/>
    <property type="match status" value="1"/>
</dbReference>
<dbReference type="OrthoDB" id="9807064at2"/>
<dbReference type="GO" id="GO:0005524">
    <property type="term" value="F:ATP binding"/>
    <property type="evidence" value="ECO:0007669"/>
    <property type="project" value="UniProtKB-UniRule"/>
</dbReference>
<feature type="binding site" evidence="6">
    <location>
        <begin position="129"/>
        <end position="131"/>
    </location>
    <ligand>
        <name>biotin</name>
        <dbReference type="ChEBI" id="CHEBI:57586"/>
    </ligand>
</feature>
<evidence type="ECO:0000313" key="9">
    <source>
        <dbReference type="Proteomes" id="UP000229757"/>
    </source>
</evidence>
<dbReference type="SUPFAM" id="SSF46785">
    <property type="entry name" value="Winged helix' DNA-binding domain"/>
    <property type="match status" value="1"/>
</dbReference>
<feature type="domain" description="BPL/LPL catalytic" evidence="7">
    <location>
        <begin position="77"/>
        <end position="265"/>
    </location>
</feature>
<evidence type="ECO:0000256" key="5">
    <source>
        <dbReference type="ARBA" id="ARBA00047846"/>
    </source>
</evidence>
<dbReference type="InterPro" id="IPR003142">
    <property type="entry name" value="BPL_C"/>
</dbReference>
<dbReference type="GO" id="GO:0003677">
    <property type="term" value="F:DNA binding"/>
    <property type="evidence" value="ECO:0007669"/>
    <property type="project" value="UniProtKB-UniRule"/>
</dbReference>
<dbReference type="SUPFAM" id="SSF55681">
    <property type="entry name" value="Class II aaRS and biotin synthetases"/>
    <property type="match status" value="1"/>
</dbReference>
<dbReference type="GO" id="GO:0006355">
    <property type="term" value="P:regulation of DNA-templated transcription"/>
    <property type="evidence" value="ECO:0007669"/>
    <property type="project" value="UniProtKB-UniRule"/>
</dbReference>
<dbReference type="EC" id="6.3.4.15" evidence="6"/>
<keyword evidence="9" id="KW-1185">Reference proteome</keyword>
<keyword evidence="1 6" id="KW-0436">Ligase</keyword>
<comment type="catalytic activity">
    <reaction evidence="5 6">
        <text>biotin + L-lysyl-[protein] + ATP = N(6)-biotinyl-L-lysyl-[protein] + AMP + diphosphate + H(+)</text>
        <dbReference type="Rhea" id="RHEA:11756"/>
        <dbReference type="Rhea" id="RHEA-COMP:9752"/>
        <dbReference type="Rhea" id="RHEA-COMP:10505"/>
        <dbReference type="ChEBI" id="CHEBI:15378"/>
        <dbReference type="ChEBI" id="CHEBI:29969"/>
        <dbReference type="ChEBI" id="CHEBI:30616"/>
        <dbReference type="ChEBI" id="CHEBI:33019"/>
        <dbReference type="ChEBI" id="CHEBI:57586"/>
        <dbReference type="ChEBI" id="CHEBI:83144"/>
        <dbReference type="ChEBI" id="CHEBI:456215"/>
        <dbReference type="EC" id="6.3.4.15"/>
    </reaction>
</comment>
<keyword evidence="6" id="KW-0238">DNA-binding</keyword>
<comment type="similarity">
    <text evidence="6">Belongs to the biotin--protein ligase family.</text>
</comment>
<keyword evidence="6" id="KW-0804">Transcription</keyword>
<dbReference type="InterPro" id="IPR004143">
    <property type="entry name" value="BPL_LPL_catalytic"/>
</dbReference>
<dbReference type="EMBL" id="CP011797">
    <property type="protein sequence ID" value="ATX78254.1"/>
    <property type="molecule type" value="Genomic_DNA"/>
</dbReference>
<evidence type="ECO:0000256" key="2">
    <source>
        <dbReference type="ARBA" id="ARBA00022741"/>
    </source>
</evidence>
<dbReference type="InterPro" id="IPR036388">
    <property type="entry name" value="WH-like_DNA-bd_sf"/>
</dbReference>
<dbReference type="RefSeq" id="WP_100258457.1">
    <property type="nucleotide sequence ID" value="NZ_CP011797.1"/>
</dbReference>
<protein>
    <recommendedName>
        <fullName evidence="6">Bifunctional ligase/repressor BirA</fullName>
    </recommendedName>
    <alternativeName>
        <fullName evidence="6">Biotin operon repressor</fullName>
    </alternativeName>
    <alternativeName>
        <fullName evidence="6">Biotin--[acetyl-CoA-carboxylase] ligase</fullName>
        <ecNumber evidence="6">6.3.4.15</ecNumber>
    </alternativeName>
    <alternativeName>
        <fullName evidence="6">Biotin--protein ligase</fullName>
    </alternativeName>
    <alternativeName>
        <fullName evidence="6">Biotin-[acetyl-CoA carboxylase] synthetase</fullName>
    </alternativeName>
</protein>
<dbReference type="HAMAP" id="MF_00978">
    <property type="entry name" value="Bifunct_BirA"/>
    <property type="match status" value="1"/>
</dbReference>
<dbReference type="Gene3D" id="1.10.10.10">
    <property type="entry name" value="Winged helix-like DNA-binding domain superfamily/Winged helix DNA-binding domain"/>
    <property type="match status" value="1"/>
</dbReference>
<dbReference type="InterPro" id="IPR004408">
    <property type="entry name" value="Biotin_CoA_COase_ligase"/>
</dbReference>
<feature type="binding site" evidence="6">
    <location>
        <position position="196"/>
    </location>
    <ligand>
        <name>biotin</name>
        <dbReference type="ChEBI" id="CHEBI:57586"/>
    </ligand>
</feature>
<proteinExistence type="inferred from homology"/>
<dbReference type="KEGG" id="rfo:REIFOR_03139"/>
<dbReference type="Gene3D" id="3.30.930.10">
    <property type="entry name" value="Bira Bifunctional Protein, Domain 2"/>
    <property type="match status" value="1"/>
</dbReference>
<evidence type="ECO:0000256" key="4">
    <source>
        <dbReference type="ARBA" id="ARBA00023267"/>
    </source>
</evidence>
<dbReference type="PANTHER" id="PTHR12835">
    <property type="entry name" value="BIOTIN PROTEIN LIGASE"/>
    <property type="match status" value="1"/>
</dbReference>
<accession>A0A2K8KZR2</accession>
<keyword evidence="6" id="KW-0805">Transcription regulation</keyword>
<dbReference type="NCBIfam" id="TIGR00121">
    <property type="entry name" value="birA_ligase"/>
    <property type="match status" value="1"/>
</dbReference>
<dbReference type="GO" id="GO:0004077">
    <property type="term" value="F:biotin--[biotin carboxyl-carrier protein] ligase activity"/>
    <property type="evidence" value="ECO:0007669"/>
    <property type="project" value="UniProtKB-UniRule"/>
</dbReference>
<evidence type="ECO:0000313" key="8">
    <source>
        <dbReference type="EMBL" id="ATX78254.1"/>
    </source>
</evidence>
<keyword evidence="4 6" id="KW-0092">Biotin</keyword>
<feature type="DNA-binding region" description="H-T-H motif" evidence="6">
    <location>
        <begin position="29"/>
        <end position="48"/>
    </location>
</feature>
<name>A0A2K8KZR2_9GAMM</name>
<dbReference type="Gene3D" id="2.30.30.100">
    <property type="match status" value="1"/>
</dbReference>
<evidence type="ECO:0000259" key="7">
    <source>
        <dbReference type="PROSITE" id="PS51733"/>
    </source>
</evidence>
<dbReference type="InterPro" id="IPR013196">
    <property type="entry name" value="HTH_11"/>
</dbReference>
<dbReference type="Pfam" id="PF03099">
    <property type="entry name" value="BPL_LplA_LipB"/>
    <property type="match status" value="1"/>
</dbReference>
<gene>
    <name evidence="6" type="primary">birA</name>
    <name evidence="8" type="ORF">REIFOR_03139</name>
</gene>
<dbReference type="GO" id="GO:0005737">
    <property type="term" value="C:cytoplasm"/>
    <property type="evidence" value="ECO:0007669"/>
    <property type="project" value="TreeGrafter"/>
</dbReference>
<reference evidence="8 9" key="1">
    <citation type="journal article" date="2017" name="Environ. Microbiol.">
        <title>Genomic and physiological analyses of 'Reinekea forsetii' reveal a versatile opportunistic lifestyle during spring algae blooms.</title>
        <authorList>
            <person name="Avci B."/>
            <person name="Hahnke R.L."/>
            <person name="Chafee M."/>
            <person name="Fischer T."/>
            <person name="Gruber-Vodicka H."/>
            <person name="Tegetmeyer H.E."/>
            <person name="Harder J."/>
            <person name="Fuchs B.M."/>
            <person name="Amann R.I."/>
            <person name="Teeling H."/>
        </authorList>
    </citation>
    <scope>NUCLEOTIDE SEQUENCE [LARGE SCALE GENOMIC DNA]</scope>
    <source>
        <strain evidence="8 9">Hel1_31_D35</strain>
    </source>
</reference>
<evidence type="ECO:0000256" key="1">
    <source>
        <dbReference type="ARBA" id="ARBA00022598"/>
    </source>
</evidence>
<keyword evidence="6" id="KW-0678">Repressor</keyword>
<dbReference type="PANTHER" id="PTHR12835:SF5">
    <property type="entry name" value="BIOTIN--PROTEIN LIGASE"/>
    <property type="match status" value="1"/>
</dbReference>
<dbReference type="PROSITE" id="PS51733">
    <property type="entry name" value="BPL_LPL_CATALYTIC"/>
    <property type="match status" value="1"/>
</dbReference>
<dbReference type="CDD" id="cd16442">
    <property type="entry name" value="BPL"/>
    <property type="match status" value="1"/>
</dbReference>
<evidence type="ECO:0000256" key="6">
    <source>
        <dbReference type="HAMAP-Rule" id="MF_00978"/>
    </source>
</evidence>
<evidence type="ECO:0000256" key="3">
    <source>
        <dbReference type="ARBA" id="ARBA00022840"/>
    </source>
</evidence>
<dbReference type="Proteomes" id="UP000229757">
    <property type="component" value="Chromosome"/>
</dbReference>
<feature type="binding site" evidence="6">
    <location>
        <begin position="102"/>
        <end position="104"/>
    </location>
    <ligand>
        <name>biotin</name>
        <dbReference type="ChEBI" id="CHEBI:57586"/>
    </ligand>
</feature>
<dbReference type="InterPro" id="IPR030855">
    <property type="entry name" value="Bifunct_BirA"/>
</dbReference>
<dbReference type="Pfam" id="PF02237">
    <property type="entry name" value="BPL_C"/>
    <property type="match status" value="1"/>
</dbReference>
<dbReference type="AlphaFoldDB" id="A0A2K8KZR2"/>
<feature type="binding site" evidence="6">
    <location>
        <position position="125"/>
    </location>
    <ligand>
        <name>biotin</name>
        <dbReference type="ChEBI" id="CHEBI:57586"/>
    </ligand>
</feature>
<dbReference type="InterPro" id="IPR008988">
    <property type="entry name" value="Transcriptional_repressor_C"/>
</dbReference>
<dbReference type="InterPro" id="IPR045864">
    <property type="entry name" value="aa-tRNA-synth_II/BPL/LPL"/>
</dbReference>
<dbReference type="InterPro" id="IPR036390">
    <property type="entry name" value="WH_DNA-bd_sf"/>
</dbReference>
<sequence length="330" mass="35728">MPNRRVENVFLKQLLTLLSLLQGQDFVSGQDLSAALNVSRPTIASWVKDLESSGLLINKIRGRGYRLLTPIQPIDSKQVSAKLSAAGRDIFPVIDIVAQTDSTNKTALGAVYQLDEWKLFSAEFQQAGRGRRGKVWQSPPCTNLTFSLGHRAIFEVGVLYLSSLLVGVAVATALEQETGLPVQLKWPNDLYCRDKKLAGILCELQGSPIDEATLVIGVGINVASAPTDTANAATSLLVETGRLLPRDLLLVKMAEAIVNTFAAAKCSGTWPILAAWRSRDFLYGRSIGVHQGDRVTTGTAQGIDEKGQLIVLDDSGTLRLFNGGEVSVRW</sequence>
<keyword evidence="3 6" id="KW-0067">ATP-binding</keyword>
<dbReference type="SUPFAM" id="SSF50037">
    <property type="entry name" value="C-terminal domain of transcriptional repressors"/>
    <property type="match status" value="1"/>
</dbReference>
<organism evidence="8 9">
    <name type="scientific">Reinekea forsetii</name>
    <dbReference type="NCBI Taxonomy" id="1336806"/>
    <lineage>
        <taxon>Bacteria</taxon>
        <taxon>Pseudomonadati</taxon>
        <taxon>Pseudomonadota</taxon>
        <taxon>Gammaproteobacteria</taxon>
        <taxon>Oceanospirillales</taxon>
        <taxon>Saccharospirillaceae</taxon>
        <taxon>Reinekea</taxon>
    </lineage>
</organism>
<keyword evidence="2 6" id="KW-0547">Nucleotide-binding</keyword>
<comment type="function">
    <text evidence="6">Acts both as a biotin--[acetyl-CoA-carboxylase] ligase and a biotin-operon repressor. In the presence of ATP, BirA activates biotin to form the BirA-biotinyl-5'-adenylate (BirA-bio-5'-AMP or holoBirA) complex. HoloBirA can either transfer the biotinyl moiety to the biotin carboxyl carrier protein (BCCP) subunit of acetyl-CoA carboxylase, or bind to the biotin operator site and inhibit transcription of the operon.</text>
</comment>